<protein>
    <recommendedName>
        <fullName evidence="4">Integral-membrane protein</fullName>
    </recommendedName>
</protein>
<evidence type="ECO:0000256" key="1">
    <source>
        <dbReference type="SAM" id="Phobius"/>
    </source>
</evidence>
<proteinExistence type="predicted"/>
<evidence type="ECO:0000313" key="3">
    <source>
        <dbReference type="Proteomes" id="UP000199323"/>
    </source>
</evidence>
<dbReference type="STRING" id="380248.SAMN05216251_120137"/>
<dbReference type="RefSeq" id="WP_093716474.1">
    <property type="nucleotide sequence ID" value="NZ_FONG01000020.1"/>
</dbReference>
<gene>
    <name evidence="2" type="ORF">SAMN05216251_120137</name>
</gene>
<dbReference type="AlphaFoldDB" id="A0A1I2JY09"/>
<feature type="transmembrane region" description="Helical" evidence="1">
    <location>
        <begin position="7"/>
        <end position="25"/>
    </location>
</feature>
<dbReference type="OrthoDB" id="4558679at2"/>
<feature type="transmembrane region" description="Helical" evidence="1">
    <location>
        <begin position="130"/>
        <end position="150"/>
    </location>
</feature>
<evidence type="ECO:0000313" key="2">
    <source>
        <dbReference type="EMBL" id="SFF59715.1"/>
    </source>
</evidence>
<feature type="transmembrane region" description="Helical" evidence="1">
    <location>
        <begin position="62"/>
        <end position="81"/>
    </location>
</feature>
<keyword evidence="1" id="KW-0472">Membrane</keyword>
<keyword evidence="1" id="KW-0812">Transmembrane</keyword>
<dbReference type="EMBL" id="FONG01000020">
    <property type="protein sequence ID" value="SFF59715.1"/>
    <property type="molecule type" value="Genomic_DNA"/>
</dbReference>
<dbReference type="Proteomes" id="UP000199323">
    <property type="component" value="Unassembled WGS sequence"/>
</dbReference>
<evidence type="ECO:0008006" key="4">
    <source>
        <dbReference type="Google" id="ProtNLM"/>
    </source>
</evidence>
<keyword evidence="3" id="KW-1185">Reference proteome</keyword>
<accession>A0A1I2JY09</accession>
<organism evidence="2 3">
    <name type="scientific">Actinacidiphila alni</name>
    <dbReference type="NCBI Taxonomy" id="380248"/>
    <lineage>
        <taxon>Bacteria</taxon>
        <taxon>Bacillati</taxon>
        <taxon>Actinomycetota</taxon>
        <taxon>Actinomycetes</taxon>
        <taxon>Kitasatosporales</taxon>
        <taxon>Streptomycetaceae</taxon>
        <taxon>Actinacidiphila</taxon>
    </lineage>
</organism>
<name>A0A1I2JY09_9ACTN</name>
<sequence length="222" mass="23255">MTPARGLRLARSAMCVVVSGLGHAVTSGSGVPAWTLLYAFGCVTAGAWWFTGRERGARALTGAAVTVQGALHCLFMLGQMLPASRSGDMGAGPDGMSGPVMAHPGHAMSAMTSMASMPGSGGHPMAAHEWSPAMLGAHAVVAVLSGLWLWRGEVALRRLGRALAAFLTRPVRRARRLRKAVVLPSRPPAAPHAAGRPVRRPARVRLRHAVVRRGPPRVIAPL</sequence>
<reference evidence="2 3" key="1">
    <citation type="submission" date="2016-10" db="EMBL/GenBank/DDBJ databases">
        <authorList>
            <person name="de Groot N.N."/>
        </authorList>
    </citation>
    <scope>NUCLEOTIDE SEQUENCE [LARGE SCALE GENOMIC DNA]</scope>
    <source>
        <strain evidence="2 3">CGMCC 4.3510</strain>
    </source>
</reference>
<feature type="transmembrane region" description="Helical" evidence="1">
    <location>
        <begin position="31"/>
        <end position="50"/>
    </location>
</feature>
<keyword evidence="1" id="KW-1133">Transmembrane helix</keyword>